<dbReference type="EMBL" id="JAWJAY010000003">
    <property type="protein sequence ID" value="MDV2886178.1"/>
    <property type="molecule type" value="Genomic_DNA"/>
</dbReference>
<comment type="caution">
    <text evidence="1">The sequence shown here is derived from an EMBL/GenBank/DDBJ whole genome shotgun (WGS) entry which is preliminary data.</text>
</comment>
<dbReference type="Pfam" id="PF10830">
    <property type="entry name" value="DUF2553"/>
    <property type="match status" value="1"/>
</dbReference>
<gene>
    <name evidence="1" type="ORF">RYX45_13395</name>
</gene>
<organism evidence="1 2">
    <name type="scientific">Alkalihalophilus pseudofirmus</name>
    <name type="common">Bacillus pseudofirmus</name>
    <dbReference type="NCBI Taxonomy" id="79885"/>
    <lineage>
        <taxon>Bacteria</taxon>
        <taxon>Bacillati</taxon>
        <taxon>Bacillota</taxon>
        <taxon>Bacilli</taxon>
        <taxon>Bacillales</taxon>
        <taxon>Bacillaceae</taxon>
        <taxon>Alkalihalophilus</taxon>
    </lineage>
</organism>
<dbReference type="RefSeq" id="WP_012960353.1">
    <property type="nucleotide sequence ID" value="NZ_CP144224.1"/>
</dbReference>
<protein>
    <submittedName>
        <fullName evidence="1">YusG family protein</fullName>
    </submittedName>
</protein>
<evidence type="ECO:0000313" key="2">
    <source>
        <dbReference type="Proteomes" id="UP001285636"/>
    </source>
</evidence>
<dbReference type="InterPro" id="IPR020140">
    <property type="entry name" value="Uncharacterised_YusG"/>
</dbReference>
<sequence length="78" mass="8915">MDLVKVDVTSKVKGKYENGHMNLYVDDARIGQVTETEAGLQHIMSAGYVFEEDKVYRYEQTDPNQVTSYVDSCEEGWC</sequence>
<dbReference type="AlphaFoldDB" id="A0AAJ2NPH4"/>
<evidence type="ECO:0000313" key="1">
    <source>
        <dbReference type="EMBL" id="MDV2886178.1"/>
    </source>
</evidence>
<dbReference type="Proteomes" id="UP001285636">
    <property type="component" value="Unassembled WGS sequence"/>
</dbReference>
<name>A0AAJ2NPH4_ALKPS</name>
<accession>A0AAJ2NPH4</accession>
<proteinExistence type="predicted"/>
<reference evidence="1" key="1">
    <citation type="submission" date="2023-10" db="EMBL/GenBank/DDBJ databases">
        <title>Screening of Alkalihalophilus pseudofirmusBZ-TG-HK211 and Its Alleviation of Salt Stress on Rapeseed Growth.</title>
        <authorList>
            <person name="Zhao B."/>
            <person name="Guo T."/>
        </authorList>
    </citation>
    <scope>NUCLEOTIDE SEQUENCE</scope>
    <source>
        <strain evidence="1">BZ-TG-HK211</strain>
    </source>
</reference>